<evidence type="ECO:0000259" key="4">
    <source>
        <dbReference type="Pfam" id="PF06094"/>
    </source>
</evidence>
<dbReference type="InterPro" id="IPR009288">
    <property type="entry name" value="AIG2-like_dom"/>
</dbReference>
<dbReference type="PANTHER" id="PTHR31544">
    <property type="entry name" value="AIG2-LIKE PROTEIN D"/>
    <property type="match status" value="1"/>
</dbReference>
<accession>A0A0F4ZET8</accession>
<proteinExistence type="inferred from homology"/>
<sequence length="150" mass="17061">MAPEVFFTVILNMGSPPQAIKDMYTFSPAVLKDHIRHRVIGEDYPGVVPEPGHSVLGIYATGLTDANMAKLDFFEGPEYERREVTVSVLDQSGIETEQATTSVYIFKQPVALEKREWDLEEFRREKLSMWTRNDFVFADCTVPASVQKKD</sequence>
<comment type="similarity">
    <text evidence="1">Belongs to the gamma-glutamylcyclotransferase family.</text>
</comment>
<dbReference type="Proteomes" id="UP000033483">
    <property type="component" value="Unassembled WGS sequence"/>
</dbReference>
<feature type="domain" description="Gamma-glutamylcyclotransferase AIG2-like" evidence="4">
    <location>
        <begin position="26"/>
        <end position="117"/>
    </location>
</feature>
<gene>
    <name evidence="5" type="ORF">TD95_002189</name>
</gene>
<name>A0A0F4ZET8_9PEZI</name>
<dbReference type="Pfam" id="PF06094">
    <property type="entry name" value="GGACT"/>
    <property type="match status" value="1"/>
</dbReference>
<reference evidence="5 6" key="1">
    <citation type="submission" date="2015-03" db="EMBL/GenBank/DDBJ databases">
        <authorList>
            <person name="Radwan O."/>
            <person name="Al-Naeli F.A."/>
            <person name="Rendon G.A."/>
            <person name="Fields C."/>
        </authorList>
    </citation>
    <scope>NUCLEOTIDE SEQUENCE [LARGE SCALE GENOMIC DNA]</scope>
    <source>
        <strain evidence="5">CR-DP1</strain>
    </source>
</reference>
<organism evidence="5 6">
    <name type="scientific">Thielaviopsis punctulata</name>
    <dbReference type="NCBI Taxonomy" id="72032"/>
    <lineage>
        <taxon>Eukaryota</taxon>
        <taxon>Fungi</taxon>
        <taxon>Dikarya</taxon>
        <taxon>Ascomycota</taxon>
        <taxon>Pezizomycotina</taxon>
        <taxon>Sordariomycetes</taxon>
        <taxon>Hypocreomycetidae</taxon>
        <taxon>Microascales</taxon>
        <taxon>Ceratocystidaceae</taxon>
        <taxon>Thielaviopsis</taxon>
    </lineage>
</organism>
<dbReference type="InterPro" id="IPR036568">
    <property type="entry name" value="GGCT-like_sf"/>
</dbReference>
<dbReference type="SUPFAM" id="SSF110857">
    <property type="entry name" value="Gamma-glutamyl cyclotransferase-like"/>
    <property type="match status" value="1"/>
</dbReference>
<keyword evidence="2" id="KW-0808">Transferase</keyword>
<dbReference type="OrthoDB" id="1044435at2759"/>
<dbReference type="EMBL" id="LAEV01001030">
    <property type="protein sequence ID" value="KKA29037.1"/>
    <property type="molecule type" value="Genomic_DNA"/>
</dbReference>
<dbReference type="AlphaFoldDB" id="A0A0F4ZET8"/>
<protein>
    <recommendedName>
        <fullName evidence="3">Putative gamma-glutamylcyclotransferase</fullName>
    </recommendedName>
</protein>
<dbReference type="GO" id="GO:0016740">
    <property type="term" value="F:transferase activity"/>
    <property type="evidence" value="ECO:0007669"/>
    <property type="project" value="UniProtKB-KW"/>
</dbReference>
<comment type="caution">
    <text evidence="5">The sequence shown here is derived from an EMBL/GenBank/DDBJ whole genome shotgun (WGS) entry which is preliminary data.</text>
</comment>
<keyword evidence="6" id="KW-1185">Reference proteome</keyword>
<dbReference type="InterPro" id="IPR045038">
    <property type="entry name" value="AIG2-like"/>
</dbReference>
<dbReference type="CDD" id="cd06661">
    <property type="entry name" value="GGCT_like"/>
    <property type="match status" value="1"/>
</dbReference>
<evidence type="ECO:0000313" key="6">
    <source>
        <dbReference type="Proteomes" id="UP000033483"/>
    </source>
</evidence>
<evidence type="ECO:0000256" key="3">
    <source>
        <dbReference type="ARBA" id="ARBA00030602"/>
    </source>
</evidence>
<dbReference type="Gene3D" id="3.10.490.10">
    <property type="entry name" value="Gamma-glutamyl cyclotransferase-like"/>
    <property type="match status" value="1"/>
</dbReference>
<dbReference type="PANTHER" id="PTHR31544:SF2">
    <property type="entry name" value="AIG2-LIKE PROTEIN D"/>
    <property type="match status" value="1"/>
</dbReference>
<dbReference type="InterPro" id="IPR013024">
    <property type="entry name" value="GGCT-like"/>
</dbReference>
<evidence type="ECO:0000256" key="2">
    <source>
        <dbReference type="ARBA" id="ARBA00022679"/>
    </source>
</evidence>
<evidence type="ECO:0000256" key="1">
    <source>
        <dbReference type="ARBA" id="ARBA00008861"/>
    </source>
</evidence>
<evidence type="ECO:0000313" key="5">
    <source>
        <dbReference type="EMBL" id="KKA29037.1"/>
    </source>
</evidence>